<evidence type="ECO:0000313" key="3">
    <source>
        <dbReference type="Proteomes" id="UP000222542"/>
    </source>
</evidence>
<reference evidence="2 3" key="1">
    <citation type="journal article" date="2014" name="Nat. Genet.">
        <title>Genome sequence of the hot pepper provides insights into the evolution of pungency in Capsicum species.</title>
        <authorList>
            <person name="Kim S."/>
            <person name="Park M."/>
            <person name="Yeom S.I."/>
            <person name="Kim Y.M."/>
            <person name="Lee J.M."/>
            <person name="Lee H.A."/>
            <person name="Seo E."/>
            <person name="Choi J."/>
            <person name="Cheong K."/>
            <person name="Kim K.T."/>
            <person name="Jung K."/>
            <person name="Lee G.W."/>
            <person name="Oh S.K."/>
            <person name="Bae C."/>
            <person name="Kim S.B."/>
            <person name="Lee H.Y."/>
            <person name="Kim S.Y."/>
            <person name="Kim M.S."/>
            <person name="Kang B.C."/>
            <person name="Jo Y.D."/>
            <person name="Yang H.B."/>
            <person name="Jeong H.J."/>
            <person name="Kang W.H."/>
            <person name="Kwon J.K."/>
            <person name="Shin C."/>
            <person name="Lim J.Y."/>
            <person name="Park J.H."/>
            <person name="Huh J.H."/>
            <person name="Kim J.S."/>
            <person name="Kim B.D."/>
            <person name="Cohen O."/>
            <person name="Paran I."/>
            <person name="Suh M.C."/>
            <person name="Lee S.B."/>
            <person name="Kim Y.K."/>
            <person name="Shin Y."/>
            <person name="Noh S.J."/>
            <person name="Park J."/>
            <person name="Seo Y.S."/>
            <person name="Kwon S.Y."/>
            <person name="Kim H.A."/>
            <person name="Park J.M."/>
            <person name="Kim H.J."/>
            <person name="Choi S.B."/>
            <person name="Bosland P.W."/>
            <person name="Reeves G."/>
            <person name="Jo S.H."/>
            <person name="Lee B.W."/>
            <person name="Cho H.T."/>
            <person name="Choi H.S."/>
            <person name="Lee M.S."/>
            <person name="Yu Y."/>
            <person name="Do Choi Y."/>
            <person name="Park B.S."/>
            <person name="van Deynze A."/>
            <person name="Ashrafi H."/>
            <person name="Hill T."/>
            <person name="Kim W.T."/>
            <person name="Pai H.S."/>
            <person name="Ahn H.K."/>
            <person name="Yeam I."/>
            <person name="Giovannoni J.J."/>
            <person name="Rose J.K."/>
            <person name="Sorensen I."/>
            <person name="Lee S.J."/>
            <person name="Kim R.W."/>
            <person name="Choi I.Y."/>
            <person name="Choi B.S."/>
            <person name="Lim J.S."/>
            <person name="Lee Y.H."/>
            <person name="Choi D."/>
        </authorList>
    </citation>
    <scope>NUCLEOTIDE SEQUENCE [LARGE SCALE GENOMIC DNA]</scope>
    <source>
        <strain evidence="3">cv. CM334</strain>
    </source>
</reference>
<dbReference type="EMBL" id="AYRZ02000002">
    <property type="protein sequence ID" value="PHT91543.1"/>
    <property type="molecule type" value="Genomic_DNA"/>
</dbReference>
<dbReference type="KEGG" id="cann:107861406"/>
<dbReference type="OMA" id="HHERESG"/>
<protein>
    <submittedName>
        <fullName evidence="2">Uncharacterized protein</fullName>
    </submittedName>
</protein>
<feature type="region of interest" description="Disordered" evidence="1">
    <location>
        <begin position="1"/>
        <end position="25"/>
    </location>
</feature>
<sequence length="90" mass="10359">MAFAISKESQKVSLSHNDHHERESGSAVISSQLYLKSSHQNLDKNVVLRRLRQHKCLQKVRANLKTALDSYSTMDHQHKWLEQGDVFCSP</sequence>
<gene>
    <name evidence="2" type="ORF">T459_06656</name>
</gene>
<dbReference type="PANTHER" id="PTHR35324">
    <property type="entry name" value="BNAA08G03750D PROTEIN"/>
    <property type="match status" value="1"/>
</dbReference>
<accession>A0A1U8FTS0</accession>
<keyword evidence="3" id="KW-1185">Reference proteome</keyword>
<evidence type="ECO:0000313" key="2">
    <source>
        <dbReference type="EMBL" id="PHT91543.1"/>
    </source>
</evidence>
<name>A0A1U8FTS0_CAPAN</name>
<evidence type="ECO:0000256" key="1">
    <source>
        <dbReference type="SAM" id="MobiDB-lite"/>
    </source>
</evidence>
<reference evidence="2 3" key="2">
    <citation type="journal article" date="2017" name="Genome Biol.">
        <title>New reference genome sequences of hot pepper reveal the massive evolution of plant disease-resistance genes by retroduplication.</title>
        <authorList>
            <person name="Kim S."/>
            <person name="Park J."/>
            <person name="Yeom S.I."/>
            <person name="Kim Y.M."/>
            <person name="Seo E."/>
            <person name="Kim K.T."/>
            <person name="Kim M.S."/>
            <person name="Lee J.M."/>
            <person name="Cheong K."/>
            <person name="Shin H.S."/>
            <person name="Kim S.B."/>
            <person name="Han K."/>
            <person name="Lee J."/>
            <person name="Park M."/>
            <person name="Lee H.A."/>
            <person name="Lee H.Y."/>
            <person name="Lee Y."/>
            <person name="Oh S."/>
            <person name="Lee J.H."/>
            <person name="Choi E."/>
            <person name="Choi E."/>
            <person name="Lee S.E."/>
            <person name="Jeon J."/>
            <person name="Kim H."/>
            <person name="Choi G."/>
            <person name="Song H."/>
            <person name="Lee J."/>
            <person name="Lee S.C."/>
            <person name="Kwon J.K."/>
            <person name="Lee H.Y."/>
            <person name="Koo N."/>
            <person name="Hong Y."/>
            <person name="Kim R.W."/>
            <person name="Kang W.H."/>
            <person name="Huh J.H."/>
            <person name="Kang B.C."/>
            <person name="Yang T.J."/>
            <person name="Lee Y.H."/>
            <person name="Bennetzen J.L."/>
            <person name="Choi D."/>
        </authorList>
    </citation>
    <scope>NUCLEOTIDE SEQUENCE [LARGE SCALE GENOMIC DNA]</scope>
    <source>
        <strain evidence="3">cv. CM334</strain>
    </source>
</reference>
<dbReference type="Proteomes" id="UP000222542">
    <property type="component" value="Unassembled WGS sequence"/>
</dbReference>
<dbReference type="OrthoDB" id="1727538at2759"/>
<dbReference type="PANTHER" id="PTHR35324:SF4">
    <property type="entry name" value="EXPRESSED PROTEIN"/>
    <property type="match status" value="1"/>
</dbReference>
<dbReference type="Gramene" id="PHT91543">
    <property type="protein sequence ID" value="PHT91543"/>
    <property type="gene ID" value="T459_06656"/>
</dbReference>
<proteinExistence type="predicted"/>
<dbReference type="AlphaFoldDB" id="A0A1U8FTS0"/>
<organism evidence="2 3">
    <name type="scientific">Capsicum annuum</name>
    <name type="common">Capsicum pepper</name>
    <dbReference type="NCBI Taxonomy" id="4072"/>
    <lineage>
        <taxon>Eukaryota</taxon>
        <taxon>Viridiplantae</taxon>
        <taxon>Streptophyta</taxon>
        <taxon>Embryophyta</taxon>
        <taxon>Tracheophyta</taxon>
        <taxon>Spermatophyta</taxon>
        <taxon>Magnoliopsida</taxon>
        <taxon>eudicotyledons</taxon>
        <taxon>Gunneridae</taxon>
        <taxon>Pentapetalae</taxon>
        <taxon>asterids</taxon>
        <taxon>lamiids</taxon>
        <taxon>Solanales</taxon>
        <taxon>Solanaceae</taxon>
        <taxon>Solanoideae</taxon>
        <taxon>Capsiceae</taxon>
        <taxon>Capsicum</taxon>
    </lineage>
</organism>
<comment type="caution">
    <text evidence="2">The sequence shown here is derived from an EMBL/GenBank/DDBJ whole genome shotgun (WGS) entry which is preliminary data.</text>
</comment>